<reference evidence="1" key="1">
    <citation type="submission" date="2021-01" db="EMBL/GenBank/DDBJ databases">
        <authorList>
            <consortium name="Genoscope - CEA"/>
            <person name="William W."/>
        </authorList>
    </citation>
    <scope>NUCLEOTIDE SEQUENCE</scope>
</reference>
<evidence type="ECO:0000313" key="1">
    <source>
        <dbReference type="EMBL" id="CAD8178269.1"/>
    </source>
</evidence>
<gene>
    <name evidence="1" type="ORF">POCTA_138.1.T0700264</name>
</gene>
<name>A0A8S1VRF1_PAROT</name>
<dbReference type="EMBL" id="CAJJDP010000069">
    <property type="protein sequence ID" value="CAD8178269.1"/>
    <property type="molecule type" value="Genomic_DNA"/>
</dbReference>
<evidence type="ECO:0000313" key="2">
    <source>
        <dbReference type="Proteomes" id="UP000683925"/>
    </source>
</evidence>
<dbReference type="Proteomes" id="UP000683925">
    <property type="component" value="Unassembled WGS sequence"/>
</dbReference>
<dbReference type="AlphaFoldDB" id="A0A8S1VRF1"/>
<accession>A0A8S1VRF1</accession>
<dbReference type="OMA" id="CIEENPF"/>
<protein>
    <submittedName>
        <fullName evidence="1">Uncharacterized protein</fullName>
    </submittedName>
</protein>
<proteinExistence type="predicted"/>
<comment type="caution">
    <text evidence="1">The sequence shown here is derived from an EMBL/GenBank/DDBJ whole genome shotgun (WGS) entry which is preliminary data.</text>
</comment>
<sequence>MLNINYNEPKFGRLACVQCIQENQIQYVSLKEANKMWNTFIGQSEDLISKHNCRREQMFKLVIEETQQLKDNYNHSLSEMLSSIDEQFVKNNQEIQDFLKLDNKQIFELDEKQFEKMIDFLSQQDKNKHILQQQDKQDRLDQLFYQNVKSKLETLIKHDLLCKQQLMVILQEQKSNLFFLRQLKHRKQHAF</sequence>
<keyword evidence="2" id="KW-1185">Reference proteome</keyword>
<organism evidence="1 2">
    <name type="scientific">Paramecium octaurelia</name>
    <dbReference type="NCBI Taxonomy" id="43137"/>
    <lineage>
        <taxon>Eukaryota</taxon>
        <taxon>Sar</taxon>
        <taxon>Alveolata</taxon>
        <taxon>Ciliophora</taxon>
        <taxon>Intramacronucleata</taxon>
        <taxon>Oligohymenophorea</taxon>
        <taxon>Peniculida</taxon>
        <taxon>Parameciidae</taxon>
        <taxon>Paramecium</taxon>
    </lineage>
</organism>